<dbReference type="Proteomes" id="UP000697995">
    <property type="component" value="Unassembled WGS sequence"/>
</dbReference>
<sequence length="182" mass="19336">MNTLDDYLALKRPAYQAIKARARAPGYEPGTLRAVVTVEGRSGIRRIRLRDHQVITDSPPDFVGYDLGPSSPEIALGALGSCLAHSWLIQAAVHGLPLQSVEVEVTGRIDARAGEPGHEDIRPEPQGIGFTVRLTTAASGAEITVVEAAVDRASPILNLLRRPQAIAARVEGVLPGGDPRNA</sequence>
<proteinExistence type="predicted"/>
<dbReference type="RefSeq" id="WP_133218035.1">
    <property type="nucleotide sequence ID" value="NZ_NRSG01000001.1"/>
</dbReference>
<evidence type="ECO:0000313" key="2">
    <source>
        <dbReference type="Proteomes" id="UP000697995"/>
    </source>
</evidence>
<dbReference type="PANTHER" id="PTHR35368">
    <property type="entry name" value="HYDROPEROXIDE REDUCTASE"/>
    <property type="match status" value="1"/>
</dbReference>
<accession>A0ABS1CQE5</accession>
<evidence type="ECO:0000313" key="1">
    <source>
        <dbReference type="EMBL" id="MBK1656655.1"/>
    </source>
</evidence>
<dbReference type="InterPro" id="IPR052924">
    <property type="entry name" value="OsmC/Ohr_hydroprdx_reductase"/>
</dbReference>
<comment type="caution">
    <text evidence="1">The sequence shown here is derived from an EMBL/GenBank/DDBJ whole genome shotgun (WGS) entry which is preliminary data.</text>
</comment>
<protein>
    <submittedName>
        <fullName evidence="1">Osmotically inducible protein OsmC</fullName>
    </submittedName>
</protein>
<dbReference type="EMBL" id="NRSG01000001">
    <property type="protein sequence ID" value="MBK1656655.1"/>
    <property type="molecule type" value="Genomic_DNA"/>
</dbReference>
<dbReference type="Pfam" id="PF02566">
    <property type="entry name" value="OsmC"/>
    <property type="match status" value="1"/>
</dbReference>
<keyword evidence="2" id="KW-1185">Reference proteome</keyword>
<gene>
    <name evidence="1" type="ORF">CKO45_00230</name>
</gene>
<reference evidence="1 2" key="1">
    <citation type="journal article" date="2020" name="Microorganisms">
        <title>Osmotic Adaptation and Compatible Solute Biosynthesis of Phototrophic Bacteria as Revealed from Genome Analyses.</title>
        <authorList>
            <person name="Imhoff J.F."/>
            <person name="Rahn T."/>
            <person name="Kunzel S."/>
            <person name="Keller A."/>
            <person name="Neulinger S.C."/>
        </authorList>
    </citation>
    <scope>NUCLEOTIDE SEQUENCE [LARGE SCALE GENOMIC DNA]</scope>
    <source>
        <strain evidence="1 2">DSM 15382</strain>
    </source>
</reference>
<dbReference type="Gene3D" id="3.30.300.20">
    <property type="match status" value="1"/>
</dbReference>
<name>A0ABS1CQE5_9PROT</name>
<dbReference type="InterPro" id="IPR003718">
    <property type="entry name" value="OsmC/Ohr_fam"/>
</dbReference>
<dbReference type="SUPFAM" id="SSF82784">
    <property type="entry name" value="OsmC-like"/>
    <property type="match status" value="1"/>
</dbReference>
<dbReference type="InterPro" id="IPR036102">
    <property type="entry name" value="OsmC/Ohrsf"/>
</dbReference>
<dbReference type="InterPro" id="IPR015946">
    <property type="entry name" value="KH_dom-like_a/b"/>
</dbReference>
<dbReference type="PANTHER" id="PTHR35368:SF1">
    <property type="entry name" value="HYDROPEROXIDE REDUCTASE"/>
    <property type="match status" value="1"/>
</dbReference>
<organism evidence="1 2">
    <name type="scientific">Paracraurococcus ruber</name>
    <dbReference type="NCBI Taxonomy" id="77675"/>
    <lineage>
        <taxon>Bacteria</taxon>
        <taxon>Pseudomonadati</taxon>
        <taxon>Pseudomonadota</taxon>
        <taxon>Alphaproteobacteria</taxon>
        <taxon>Acetobacterales</taxon>
        <taxon>Roseomonadaceae</taxon>
        <taxon>Paracraurococcus</taxon>
    </lineage>
</organism>